<protein>
    <submittedName>
        <fullName evidence="3">HK97 family phage major capsid protein</fullName>
    </submittedName>
</protein>
<gene>
    <name evidence="3" type="ORF">C8N29_105131</name>
</gene>
<dbReference type="NCBIfam" id="TIGR01554">
    <property type="entry name" value="major_cap_HK97"/>
    <property type="match status" value="1"/>
</dbReference>
<dbReference type="RefSeq" id="WP_107865319.1">
    <property type="nucleotide sequence ID" value="NZ_QAON01000005.1"/>
</dbReference>
<proteinExistence type="predicted"/>
<feature type="domain" description="Phage capsid-like C-terminal" evidence="2">
    <location>
        <begin position="163"/>
        <end position="413"/>
    </location>
</feature>
<evidence type="ECO:0000259" key="2">
    <source>
        <dbReference type="Pfam" id="PF05065"/>
    </source>
</evidence>
<keyword evidence="4" id="KW-1185">Reference proteome</keyword>
<dbReference type="Gene3D" id="3.30.2400.10">
    <property type="entry name" value="Major capsid protein gp5"/>
    <property type="match status" value="1"/>
</dbReference>
<evidence type="ECO:0000313" key="3">
    <source>
        <dbReference type="EMBL" id="PTQ89804.1"/>
    </source>
</evidence>
<comment type="caution">
    <text evidence="3">The sequence shown here is derived from an EMBL/GenBank/DDBJ whole genome shotgun (WGS) entry which is preliminary data.</text>
</comment>
<sequence length="421" mass="46140">MSNAQNKHIIAAIGSALAVEEKHVFGVRKVHRRETPDDLTNIAKKLNERMKTLDDMVKKYQDVLGDGKLPDEIRSKMEADAKVVSELAARFSEIEQKLVDQVQQRQADPNTVGSVLARNTELRKQIDAIKARKGRVNIEGIEARNIVSISGIGTNASLATMDLQRTQEQKLALLDLITWMPVTTDLVPLLRESAYDIMADEVDEGDDKPESDLEFGVVNITISVVAHWIRITKQLLDDMPALASYIEGRLAYGVRLKLEAKVINGNTTSFDGLMKAGNSLTATPEALAIDTINSAKYQVWDSGVTPEAVLLNPVDWGKIEREKTDDGHYIYGSPGAIVQPVLWGLPVILSAAQTEGKFWLGNLTLGVTGYVRQEVMVEASTEDGDNFRKNLVTLRAEMRAGFGVAIPDAMVTGDLVAPPAP</sequence>
<reference evidence="3 4" key="1">
    <citation type="submission" date="2018-04" db="EMBL/GenBank/DDBJ databases">
        <title>Genomic Encyclopedia of Archaeal and Bacterial Type Strains, Phase II (KMG-II): from individual species to whole genera.</title>
        <authorList>
            <person name="Goeker M."/>
        </authorList>
    </citation>
    <scope>NUCLEOTIDE SEQUENCE [LARGE SCALE GENOMIC DNA]</scope>
    <source>
        <strain evidence="3 4">DSM 5822</strain>
    </source>
</reference>
<dbReference type="Gene3D" id="3.30.2320.10">
    <property type="entry name" value="hypothetical protein PF0899 domain"/>
    <property type="match status" value="1"/>
</dbReference>
<dbReference type="EMBL" id="QAON01000005">
    <property type="protein sequence ID" value="PTQ89804.1"/>
    <property type="molecule type" value="Genomic_DNA"/>
</dbReference>
<evidence type="ECO:0000256" key="1">
    <source>
        <dbReference type="ARBA" id="ARBA00004328"/>
    </source>
</evidence>
<dbReference type="SUPFAM" id="SSF56563">
    <property type="entry name" value="Major capsid protein gp5"/>
    <property type="match status" value="1"/>
</dbReference>
<comment type="subcellular location">
    <subcellularLocation>
        <location evidence="1">Virion</location>
    </subcellularLocation>
</comment>
<evidence type="ECO:0000313" key="4">
    <source>
        <dbReference type="Proteomes" id="UP000244223"/>
    </source>
</evidence>
<dbReference type="Pfam" id="PF05065">
    <property type="entry name" value="Phage_capsid"/>
    <property type="match status" value="1"/>
</dbReference>
<dbReference type="OrthoDB" id="9786516at2"/>
<dbReference type="AlphaFoldDB" id="A0A2T5J0D2"/>
<organism evidence="3 4">
    <name type="scientific">Agitococcus lubricus</name>
    <dbReference type="NCBI Taxonomy" id="1077255"/>
    <lineage>
        <taxon>Bacteria</taxon>
        <taxon>Pseudomonadati</taxon>
        <taxon>Pseudomonadota</taxon>
        <taxon>Gammaproteobacteria</taxon>
        <taxon>Moraxellales</taxon>
        <taxon>Moraxellaceae</taxon>
        <taxon>Agitococcus</taxon>
    </lineage>
</organism>
<accession>A0A2T5J0D2</accession>
<name>A0A2T5J0D2_9GAMM</name>
<dbReference type="InterPro" id="IPR024455">
    <property type="entry name" value="Phage_capsid"/>
</dbReference>
<dbReference type="InterPro" id="IPR054612">
    <property type="entry name" value="Phage_capsid-like_C"/>
</dbReference>
<dbReference type="Proteomes" id="UP000244223">
    <property type="component" value="Unassembled WGS sequence"/>
</dbReference>